<dbReference type="InterPro" id="IPR022143">
    <property type="entry name" value="DUF3675"/>
</dbReference>
<feature type="transmembrane region" description="Helical" evidence="5">
    <location>
        <begin position="153"/>
        <end position="174"/>
    </location>
</feature>
<dbReference type="Pfam" id="PF12906">
    <property type="entry name" value="RINGv"/>
    <property type="match status" value="1"/>
</dbReference>
<keyword evidence="5" id="KW-1133">Transmembrane helix</keyword>
<name>A0AAD4J3P6_PERFH</name>
<dbReference type="AlphaFoldDB" id="A0AAD4J3P6"/>
<dbReference type="CDD" id="cd16495">
    <property type="entry name" value="RING_CH-C4HC3_MARCH"/>
    <property type="match status" value="1"/>
</dbReference>
<dbReference type="GO" id="GO:0016567">
    <property type="term" value="P:protein ubiquitination"/>
    <property type="evidence" value="ECO:0007669"/>
    <property type="project" value="TreeGrafter"/>
</dbReference>
<dbReference type="EMBL" id="SDAM02000165">
    <property type="protein sequence ID" value="KAH6826610.1"/>
    <property type="molecule type" value="Genomic_DNA"/>
</dbReference>
<evidence type="ECO:0000256" key="4">
    <source>
        <dbReference type="SAM" id="MobiDB-lite"/>
    </source>
</evidence>
<dbReference type="PROSITE" id="PS51292">
    <property type="entry name" value="ZF_RING_CH"/>
    <property type="match status" value="1"/>
</dbReference>
<dbReference type="GO" id="GO:0008270">
    <property type="term" value="F:zinc ion binding"/>
    <property type="evidence" value="ECO:0007669"/>
    <property type="project" value="UniProtKB-KW"/>
</dbReference>
<keyword evidence="5" id="KW-0812">Transmembrane</keyword>
<dbReference type="SUPFAM" id="SSF57850">
    <property type="entry name" value="RING/U-box"/>
    <property type="match status" value="1"/>
</dbReference>
<dbReference type="InterPro" id="IPR011016">
    <property type="entry name" value="Znf_RING-CH"/>
</dbReference>
<dbReference type="SMART" id="SM00744">
    <property type="entry name" value="RINGv"/>
    <property type="match status" value="1"/>
</dbReference>
<dbReference type="Pfam" id="PF12428">
    <property type="entry name" value="DUF3675"/>
    <property type="match status" value="1"/>
</dbReference>
<keyword evidence="1" id="KW-0479">Metal-binding</keyword>
<accession>A0AAD4J3P6</accession>
<dbReference type="PANTHER" id="PTHR23012:SF180">
    <property type="entry name" value="RING_FYVE_PHD ZINC FINGER SUPERFAMILY PROTEIN"/>
    <property type="match status" value="1"/>
</dbReference>
<evidence type="ECO:0000256" key="5">
    <source>
        <dbReference type="SAM" id="Phobius"/>
    </source>
</evidence>
<dbReference type="InterPro" id="IPR033275">
    <property type="entry name" value="MARCH-like"/>
</dbReference>
<gene>
    <name evidence="7" type="ORF">C2S53_017137</name>
</gene>
<protein>
    <recommendedName>
        <fullName evidence="6">RING-CH-type domain-containing protein</fullName>
    </recommendedName>
</protein>
<sequence>MSDAVLFIDDDDYRCCRICHDQDLESCKTLESPCHCSGTLKFAHRDCIQRWCNEKGNTTCEICLQKFKHGYTAAKKPKLIQTTPTIRGSLVIATTELETEPSEEILEPNCTRFTSPVDVSAGCCRSMALIFTILLLVKNLFAILTGGAHGYPFSLLTVLVVKATGIIVPMYVLIRITAGIHNSINHQHYQVITAQIHPPAFVFQNPDSNVQSSSNEGGEDEDDEHIHIDENDNNA</sequence>
<comment type="caution">
    <text evidence="7">The sequence shown here is derived from an EMBL/GenBank/DDBJ whole genome shotgun (WGS) entry which is preliminary data.</text>
</comment>
<dbReference type="Gene3D" id="3.30.40.10">
    <property type="entry name" value="Zinc/RING finger domain, C3HC4 (zinc finger)"/>
    <property type="match status" value="1"/>
</dbReference>
<organism evidence="7 8">
    <name type="scientific">Perilla frutescens var. hirtella</name>
    <name type="common">Perilla citriodora</name>
    <name type="synonym">Perilla setoyensis</name>
    <dbReference type="NCBI Taxonomy" id="608512"/>
    <lineage>
        <taxon>Eukaryota</taxon>
        <taxon>Viridiplantae</taxon>
        <taxon>Streptophyta</taxon>
        <taxon>Embryophyta</taxon>
        <taxon>Tracheophyta</taxon>
        <taxon>Spermatophyta</taxon>
        <taxon>Magnoliopsida</taxon>
        <taxon>eudicotyledons</taxon>
        <taxon>Gunneridae</taxon>
        <taxon>Pentapetalae</taxon>
        <taxon>asterids</taxon>
        <taxon>lamiids</taxon>
        <taxon>Lamiales</taxon>
        <taxon>Lamiaceae</taxon>
        <taxon>Nepetoideae</taxon>
        <taxon>Elsholtzieae</taxon>
        <taxon>Perilla</taxon>
    </lineage>
</organism>
<dbReference type="InterPro" id="IPR013083">
    <property type="entry name" value="Znf_RING/FYVE/PHD"/>
</dbReference>
<proteinExistence type="predicted"/>
<keyword evidence="8" id="KW-1185">Reference proteome</keyword>
<keyword evidence="3" id="KW-0862">Zinc</keyword>
<evidence type="ECO:0000259" key="6">
    <source>
        <dbReference type="PROSITE" id="PS51292"/>
    </source>
</evidence>
<reference evidence="7 8" key="1">
    <citation type="journal article" date="2021" name="Nat. Commun.">
        <title>Incipient diploidization of the medicinal plant Perilla within 10,000 years.</title>
        <authorList>
            <person name="Zhang Y."/>
            <person name="Shen Q."/>
            <person name="Leng L."/>
            <person name="Zhang D."/>
            <person name="Chen S."/>
            <person name="Shi Y."/>
            <person name="Ning Z."/>
            <person name="Chen S."/>
        </authorList>
    </citation>
    <scope>NUCLEOTIDE SEQUENCE [LARGE SCALE GENOMIC DNA]</scope>
    <source>
        <strain evidence="8">cv. PC099</strain>
    </source>
</reference>
<dbReference type="GO" id="GO:0016020">
    <property type="term" value="C:membrane"/>
    <property type="evidence" value="ECO:0007669"/>
    <property type="project" value="TreeGrafter"/>
</dbReference>
<feature type="compositionally biased region" description="Basic and acidic residues" evidence="4">
    <location>
        <begin position="224"/>
        <end position="235"/>
    </location>
</feature>
<feature type="transmembrane region" description="Helical" evidence="5">
    <location>
        <begin position="128"/>
        <end position="147"/>
    </location>
</feature>
<evidence type="ECO:0000313" key="7">
    <source>
        <dbReference type="EMBL" id="KAH6826610.1"/>
    </source>
</evidence>
<keyword evidence="5" id="KW-0472">Membrane</keyword>
<dbReference type="GO" id="GO:0004842">
    <property type="term" value="F:ubiquitin-protein transferase activity"/>
    <property type="evidence" value="ECO:0007669"/>
    <property type="project" value="TreeGrafter"/>
</dbReference>
<dbReference type="FunFam" id="3.30.40.10:FF:000318">
    <property type="entry name" value="E3 ubiquitin-protein ligase MARCH4"/>
    <property type="match status" value="1"/>
</dbReference>
<evidence type="ECO:0000256" key="3">
    <source>
        <dbReference type="ARBA" id="ARBA00022833"/>
    </source>
</evidence>
<dbReference type="PANTHER" id="PTHR23012">
    <property type="entry name" value="RING/FYVE/PHD ZINC FINGER DOMAIN-CONTAINING"/>
    <property type="match status" value="1"/>
</dbReference>
<evidence type="ECO:0000256" key="2">
    <source>
        <dbReference type="ARBA" id="ARBA00022771"/>
    </source>
</evidence>
<evidence type="ECO:0000313" key="8">
    <source>
        <dbReference type="Proteomes" id="UP001190926"/>
    </source>
</evidence>
<keyword evidence="2" id="KW-0863">Zinc-finger</keyword>
<feature type="region of interest" description="Disordered" evidence="4">
    <location>
        <begin position="207"/>
        <end position="235"/>
    </location>
</feature>
<evidence type="ECO:0000256" key="1">
    <source>
        <dbReference type="ARBA" id="ARBA00022723"/>
    </source>
</evidence>
<feature type="domain" description="RING-CH-type" evidence="6">
    <location>
        <begin position="8"/>
        <end position="70"/>
    </location>
</feature>
<dbReference type="Proteomes" id="UP001190926">
    <property type="component" value="Unassembled WGS sequence"/>
</dbReference>